<evidence type="ECO:0000313" key="2">
    <source>
        <dbReference type="Proteomes" id="UP001145742"/>
    </source>
</evidence>
<sequence>MVEKNLGVHIDEKLDMTRHCTLIVLKANPILGCMKSSMTTRSREMILPLYFLPLRPHLECCVQLCDPQCKKDLDLLVQSIIHGHYACGS</sequence>
<comment type="caution">
    <text evidence="1">The sequence shown here is derived from an EMBL/GenBank/DDBJ whole genome shotgun (WGS) entry which is preliminary data.</text>
</comment>
<name>A0ABQ9CNW5_9PASS</name>
<reference evidence="1" key="1">
    <citation type="submission" date="2019-10" db="EMBL/GenBank/DDBJ databases">
        <authorList>
            <person name="Soares A.E.R."/>
            <person name="Aleixo A."/>
            <person name="Schneider P."/>
            <person name="Miyaki C.Y."/>
            <person name="Schneider M.P."/>
            <person name="Mello C."/>
            <person name="Vasconcelos A.T.R."/>
        </authorList>
    </citation>
    <scope>NUCLEOTIDE SEQUENCE</scope>
    <source>
        <tissue evidence="1">Muscle</tissue>
    </source>
</reference>
<keyword evidence="2" id="KW-1185">Reference proteome</keyword>
<proteinExistence type="predicted"/>
<gene>
    <name evidence="1" type="ORF">WISP_143639</name>
</gene>
<dbReference type="PANTHER" id="PTHR33332">
    <property type="entry name" value="REVERSE TRANSCRIPTASE DOMAIN-CONTAINING PROTEIN"/>
    <property type="match status" value="1"/>
</dbReference>
<accession>A0ABQ9CNW5</accession>
<protein>
    <submittedName>
        <fullName evidence="1">Uncharacterized protein</fullName>
    </submittedName>
</protein>
<dbReference type="EMBL" id="WHWB01034754">
    <property type="protein sequence ID" value="KAJ7404700.1"/>
    <property type="molecule type" value="Genomic_DNA"/>
</dbReference>
<organism evidence="1 2">
    <name type="scientific">Willisornis vidua</name>
    <name type="common">Xingu scale-backed antbird</name>
    <dbReference type="NCBI Taxonomy" id="1566151"/>
    <lineage>
        <taxon>Eukaryota</taxon>
        <taxon>Metazoa</taxon>
        <taxon>Chordata</taxon>
        <taxon>Craniata</taxon>
        <taxon>Vertebrata</taxon>
        <taxon>Euteleostomi</taxon>
        <taxon>Archelosauria</taxon>
        <taxon>Archosauria</taxon>
        <taxon>Dinosauria</taxon>
        <taxon>Saurischia</taxon>
        <taxon>Theropoda</taxon>
        <taxon>Coelurosauria</taxon>
        <taxon>Aves</taxon>
        <taxon>Neognathae</taxon>
        <taxon>Neoaves</taxon>
        <taxon>Telluraves</taxon>
        <taxon>Australaves</taxon>
        <taxon>Passeriformes</taxon>
        <taxon>Thamnophilidae</taxon>
        <taxon>Willisornis</taxon>
    </lineage>
</organism>
<dbReference type="Proteomes" id="UP001145742">
    <property type="component" value="Unassembled WGS sequence"/>
</dbReference>
<evidence type="ECO:0000313" key="1">
    <source>
        <dbReference type="EMBL" id="KAJ7404700.1"/>
    </source>
</evidence>